<keyword evidence="2" id="KW-1185">Reference proteome</keyword>
<dbReference type="EMBL" id="FMWG01000020">
    <property type="protein sequence ID" value="SCZ73916.1"/>
    <property type="molecule type" value="Genomic_DNA"/>
</dbReference>
<sequence>MSLCSFNILIVAQAGRLQYEALLFAASLRQYSPKFQGRLIVAVPQIGPLWTEDPSLKDDEVIQALSRLGAEIVPFENKVFGERYKHGNKIEALKVLPPEAPFIFFDSDTLITNEICDVPFDFTRPSASLRREGTWPKPTLYGPGHTKIWQSLYTRFGLDFESSLDPKQPEGYWKRYLYFNAGFFYGSCPRTFGTRFLQYAETLKRDLPRELIGQSLNPWLDQVALPLVIHSLGGGRDTLPAGYLDGHTSCHYRLFPLLYARESDRTVKALEHITAPNWLKRILKRHDPIKRMVYQGKGAKVRALFDQNNLPKRENAIRKRIKAEGYWIR</sequence>
<organism evidence="1 2">
    <name type="scientific">Epibacterium ulvae</name>
    <dbReference type="NCBI Taxonomy" id="1156985"/>
    <lineage>
        <taxon>Bacteria</taxon>
        <taxon>Pseudomonadati</taxon>
        <taxon>Pseudomonadota</taxon>
        <taxon>Alphaproteobacteria</taxon>
        <taxon>Rhodobacterales</taxon>
        <taxon>Roseobacteraceae</taxon>
        <taxon>Epibacterium</taxon>
    </lineage>
</organism>
<protein>
    <submittedName>
        <fullName evidence="1">Uncharacterized protein</fullName>
    </submittedName>
</protein>
<name>A0A1G5RIS4_9RHOB</name>
<dbReference type="RefSeq" id="WP_090221231.1">
    <property type="nucleotide sequence ID" value="NZ_FMWG01000020.1"/>
</dbReference>
<dbReference type="AlphaFoldDB" id="A0A1G5RIS4"/>
<dbReference type="Proteomes" id="UP000198767">
    <property type="component" value="Unassembled WGS sequence"/>
</dbReference>
<evidence type="ECO:0000313" key="1">
    <source>
        <dbReference type="EMBL" id="SCZ73916.1"/>
    </source>
</evidence>
<dbReference type="InterPro" id="IPR029044">
    <property type="entry name" value="Nucleotide-diphossugar_trans"/>
</dbReference>
<reference evidence="1 2" key="1">
    <citation type="submission" date="2016-10" db="EMBL/GenBank/DDBJ databases">
        <authorList>
            <person name="de Groot N.N."/>
        </authorList>
    </citation>
    <scope>NUCLEOTIDE SEQUENCE [LARGE SCALE GENOMIC DNA]</scope>
    <source>
        <strain evidence="1 2">U95</strain>
    </source>
</reference>
<gene>
    <name evidence="1" type="ORF">SAMN04488118_12010</name>
</gene>
<accession>A0A1G5RIS4</accession>
<dbReference type="STRING" id="1156985.SAMN04488118_12010"/>
<proteinExistence type="predicted"/>
<evidence type="ECO:0000313" key="2">
    <source>
        <dbReference type="Proteomes" id="UP000198767"/>
    </source>
</evidence>
<dbReference type="SUPFAM" id="SSF53448">
    <property type="entry name" value="Nucleotide-diphospho-sugar transferases"/>
    <property type="match status" value="1"/>
</dbReference>
<dbReference type="OrthoDB" id="7684392at2"/>